<dbReference type="InParanoid" id="B8MMT1"/>
<dbReference type="GO" id="GO:0016491">
    <property type="term" value="F:oxidoreductase activity"/>
    <property type="evidence" value="ECO:0007669"/>
    <property type="project" value="InterPro"/>
</dbReference>
<dbReference type="Pfam" id="PF07110">
    <property type="entry name" value="EthD"/>
    <property type="match status" value="1"/>
</dbReference>
<dbReference type="eggNOG" id="ENOG502S8V9">
    <property type="taxonomic scope" value="Eukaryota"/>
</dbReference>
<keyword evidence="4" id="KW-1185">Reference proteome</keyword>
<gene>
    <name evidence="3" type="ORF">TSTA_100790</name>
</gene>
<protein>
    <recommendedName>
        <fullName evidence="2">EthD domain-containing protein</fullName>
    </recommendedName>
</protein>
<dbReference type="Proteomes" id="UP000001745">
    <property type="component" value="Unassembled WGS sequence"/>
</dbReference>
<dbReference type="Gene3D" id="3.30.70.100">
    <property type="match status" value="1"/>
</dbReference>
<dbReference type="GeneID" id="8097963"/>
<dbReference type="OrthoDB" id="2519291at2759"/>
<dbReference type="HOGENOM" id="CLU_590757_0_0_1"/>
<dbReference type="STRING" id="441959.B8MMT1"/>
<feature type="domain" description="EthD" evidence="2">
    <location>
        <begin position="12"/>
        <end position="123"/>
    </location>
</feature>
<dbReference type="InterPro" id="IPR009799">
    <property type="entry name" value="EthD_dom"/>
</dbReference>
<dbReference type="VEuPathDB" id="FungiDB:TSTA_100790"/>
<accession>B8MMT1</accession>
<organism evidence="3 4">
    <name type="scientific">Talaromyces stipitatus (strain ATCC 10500 / CBS 375.48 / QM 6759 / NRRL 1006)</name>
    <name type="common">Penicillium stipitatum</name>
    <dbReference type="NCBI Taxonomy" id="441959"/>
    <lineage>
        <taxon>Eukaryota</taxon>
        <taxon>Fungi</taxon>
        <taxon>Dikarya</taxon>
        <taxon>Ascomycota</taxon>
        <taxon>Pezizomycotina</taxon>
        <taxon>Eurotiomycetes</taxon>
        <taxon>Eurotiomycetidae</taxon>
        <taxon>Eurotiales</taxon>
        <taxon>Trichocomaceae</taxon>
        <taxon>Talaromyces</taxon>
        <taxon>Talaromyces sect. Talaromyces</taxon>
    </lineage>
</organism>
<proteinExistence type="inferred from homology"/>
<evidence type="ECO:0000313" key="3">
    <source>
        <dbReference type="EMBL" id="EED13837.1"/>
    </source>
</evidence>
<evidence type="ECO:0000256" key="1">
    <source>
        <dbReference type="ARBA" id="ARBA00005986"/>
    </source>
</evidence>
<dbReference type="PhylomeDB" id="B8MMT1"/>
<comment type="similarity">
    <text evidence="1">Belongs to the tpcK family.</text>
</comment>
<name>B8MMT1_TALSN</name>
<dbReference type="InterPro" id="IPR011008">
    <property type="entry name" value="Dimeric_a/b-barrel"/>
</dbReference>
<reference evidence="4" key="1">
    <citation type="journal article" date="2015" name="Genome Announc.">
        <title>Genome sequence of the AIDS-associated pathogen Penicillium marneffei (ATCC18224) and its near taxonomic relative Talaromyces stipitatus (ATCC10500).</title>
        <authorList>
            <person name="Nierman W.C."/>
            <person name="Fedorova-Abrams N.D."/>
            <person name="Andrianopoulos A."/>
        </authorList>
    </citation>
    <scope>NUCLEOTIDE SEQUENCE [LARGE SCALE GENOMIC DNA]</scope>
    <source>
        <strain evidence="4">ATCC 10500 / CBS 375.48 / QM 6759 / NRRL 1006</strain>
    </source>
</reference>
<dbReference type="EMBL" id="EQ962658">
    <property type="protein sequence ID" value="EED13837.1"/>
    <property type="molecule type" value="Genomic_DNA"/>
</dbReference>
<dbReference type="RefSeq" id="XP_002486075.1">
    <property type="nucleotide sequence ID" value="XM_002486030.1"/>
</dbReference>
<evidence type="ECO:0000259" key="2">
    <source>
        <dbReference type="Pfam" id="PF07110"/>
    </source>
</evidence>
<sequence>MTVRALIYAYRKPGLSLEDFKTHYEEHINFLKHLSGDDFPLSHKRSYIARNVLSDGQTADNGTARNATTPATVLAGQQADFDFDAYAELIFASQESFQKFVAKVQAPEAAAQIAADEEKFLERSKLSIALLGDQKLRGPLIPMRFSAVLSFTLGLGAVVAIYQDNFDSGDVCLPDWEVCSQVQPLVNILLGISDVTHICQQLDPEALGPATVTVTDSPQASTTTTIFQTVTNPVEITSLVTRTVTQSSQAVVTNRFSSSAVQSVRVTVPATALQTIPSTAIRLSTKTVTSTQTNTATITSTKTATDLETTTVTVTATMLVFKKRDDVPGLLASYPASELRDACWCLETATVSETVALPTATRTSTVVLGTAIDVTHTITETVDATAKITGTATVDVTSVVIEVYTITATSTTTVQVASAVTFDQEVDVTATVTATVTTDATASITTTKISTVTARFTDIVTIS</sequence>
<dbReference type="SUPFAM" id="SSF54909">
    <property type="entry name" value="Dimeric alpha+beta barrel"/>
    <property type="match status" value="1"/>
</dbReference>
<dbReference type="AlphaFoldDB" id="B8MMT1"/>
<evidence type="ECO:0000313" key="4">
    <source>
        <dbReference type="Proteomes" id="UP000001745"/>
    </source>
</evidence>